<protein>
    <submittedName>
        <fullName evidence="2">Uncharacterized protein</fullName>
    </submittedName>
</protein>
<evidence type="ECO:0000313" key="3">
    <source>
        <dbReference type="Proteomes" id="UP000075260"/>
    </source>
</evidence>
<comment type="caution">
    <text evidence="2">The sequence shown here is derived from an EMBL/GenBank/DDBJ whole genome shotgun (WGS) entry which is preliminary data.</text>
</comment>
<evidence type="ECO:0000313" key="2">
    <source>
        <dbReference type="EMBL" id="KYF72142.1"/>
    </source>
</evidence>
<feature type="region of interest" description="Disordered" evidence="1">
    <location>
        <begin position="142"/>
        <end position="161"/>
    </location>
</feature>
<dbReference type="AlphaFoldDB" id="A0A150QWB8"/>
<organism evidence="2 3">
    <name type="scientific">Sorangium cellulosum</name>
    <name type="common">Polyangium cellulosum</name>
    <dbReference type="NCBI Taxonomy" id="56"/>
    <lineage>
        <taxon>Bacteria</taxon>
        <taxon>Pseudomonadati</taxon>
        <taxon>Myxococcota</taxon>
        <taxon>Polyangia</taxon>
        <taxon>Polyangiales</taxon>
        <taxon>Polyangiaceae</taxon>
        <taxon>Sorangium</taxon>
    </lineage>
</organism>
<dbReference type="SUPFAM" id="SSF47240">
    <property type="entry name" value="Ferritin-like"/>
    <property type="match status" value="1"/>
</dbReference>
<reference evidence="2 3" key="1">
    <citation type="submission" date="2014-02" db="EMBL/GenBank/DDBJ databases">
        <title>The small core and large imbalanced accessory genome model reveals a collaborative survival strategy of Sorangium cellulosum strains in nature.</title>
        <authorList>
            <person name="Han K."/>
            <person name="Peng R."/>
            <person name="Blom J."/>
            <person name="Li Y.-Z."/>
        </authorList>
    </citation>
    <scope>NUCLEOTIDE SEQUENCE [LARGE SCALE GENOMIC DNA]</scope>
    <source>
        <strain evidence="2 3">So0008-312</strain>
    </source>
</reference>
<dbReference type="InterPro" id="IPR009078">
    <property type="entry name" value="Ferritin-like_SF"/>
</dbReference>
<dbReference type="EMBL" id="JEMA01000287">
    <property type="protein sequence ID" value="KYF72142.1"/>
    <property type="molecule type" value="Genomic_DNA"/>
</dbReference>
<dbReference type="Proteomes" id="UP000075260">
    <property type="component" value="Unassembled WGS sequence"/>
</dbReference>
<name>A0A150QWB8_SORCE</name>
<sequence length="161" mass="16750">MSVGCQMEIRDGGAGGAGETLAAMQAAEQRGRARDPEVCRVLDRIAADEAAHAELAWAFVRWAIARGGERLVERAAVARAFDEALAPLRAAREPERDGGDAAAWHDNGRLTDAERARCHLDAVREVIGPCAHALLSAPPAPLRAPSGSAEVAPSASAGVIA</sequence>
<evidence type="ECO:0000256" key="1">
    <source>
        <dbReference type="SAM" id="MobiDB-lite"/>
    </source>
</evidence>
<accession>A0A150QWB8</accession>
<proteinExistence type="predicted"/>
<gene>
    <name evidence="2" type="ORF">BE15_33185</name>
</gene>